<reference evidence="2 3" key="1">
    <citation type="journal article" date="2017" name="Curr. Biol.">
        <title>The Evolution of Venom by Co-option of Single-Copy Genes.</title>
        <authorList>
            <person name="Martinson E.O."/>
            <person name="Mrinalini"/>
            <person name="Kelkar Y.D."/>
            <person name="Chang C.H."/>
            <person name="Werren J.H."/>
        </authorList>
    </citation>
    <scope>NUCLEOTIDE SEQUENCE [LARGE SCALE GENOMIC DNA]</scope>
    <source>
        <strain evidence="2 3">Alberta</strain>
        <tissue evidence="2">Whole body</tissue>
    </source>
</reference>
<evidence type="ECO:0000256" key="1">
    <source>
        <dbReference type="SAM" id="MobiDB-lite"/>
    </source>
</evidence>
<feature type="compositionally biased region" description="Acidic residues" evidence="1">
    <location>
        <begin position="46"/>
        <end position="55"/>
    </location>
</feature>
<accession>A0A232EMT7</accession>
<keyword evidence="3" id="KW-1185">Reference proteome</keyword>
<dbReference type="AlphaFoldDB" id="A0A232EMT7"/>
<evidence type="ECO:0000313" key="3">
    <source>
        <dbReference type="Proteomes" id="UP000215335"/>
    </source>
</evidence>
<dbReference type="Proteomes" id="UP000215335">
    <property type="component" value="Unassembled WGS sequence"/>
</dbReference>
<name>A0A232EMT7_9HYME</name>
<proteinExistence type="predicted"/>
<protein>
    <submittedName>
        <fullName evidence="2">Uncharacterized protein</fullName>
    </submittedName>
</protein>
<dbReference type="EMBL" id="NNAY01003284">
    <property type="protein sequence ID" value="OXU19679.1"/>
    <property type="molecule type" value="Genomic_DNA"/>
</dbReference>
<feature type="compositionally biased region" description="Basic residues" evidence="1">
    <location>
        <begin position="18"/>
        <end position="31"/>
    </location>
</feature>
<evidence type="ECO:0000313" key="2">
    <source>
        <dbReference type="EMBL" id="OXU19679.1"/>
    </source>
</evidence>
<comment type="caution">
    <text evidence="2">The sequence shown here is derived from an EMBL/GenBank/DDBJ whole genome shotgun (WGS) entry which is preliminary data.</text>
</comment>
<gene>
    <name evidence="2" type="ORF">TSAR_016195</name>
</gene>
<feature type="region of interest" description="Disordered" evidence="1">
    <location>
        <begin position="1"/>
        <end position="65"/>
    </location>
</feature>
<sequence length="130" mass="14956">MSARTRKPQNRSEVQRFKPNHRRTRQQRRRARADVDTGCITLCTFPDEDQSEEPEPIGITRTQTQPNFIVPPARAPLAETPRIARFKKPRSNNTPQMDPLIINQAKRMVLLIFPGTKLKIIQAHDLPAPQ</sequence>
<organism evidence="2 3">
    <name type="scientific">Trichomalopsis sarcophagae</name>
    <dbReference type="NCBI Taxonomy" id="543379"/>
    <lineage>
        <taxon>Eukaryota</taxon>
        <taxon>Metazoa</taxon>
        <taxon>Ecdysozoa</taxon>
        <taxon>Arthropoda</taxon>
        <taxon>Hexapoda</taxon>
        <taxon>Insecta</taxon>
        <taxon>Pterygota</taxon>
        <taxon>Neoptera</taxon>
        <taxon>Endopterygota</taxon>
        <taxon>Hymenoptera</taxon>
        <taxon>Apocrita</taxon>
        <taxon>Proctotrupomorpha</taxon>
        <taxon>Chalcidoidea</taxon>
        <taxon>Pteromalidae</taxon>
        <taxon>Pteromalinae</taxon>
        <taxon>Trichomalopsis</taxon>
    </lineage>
</organism>